<organism evidence="2 3">
    <name type="scientific">Metschnikowia bicuspidata</name>
    <dbReference type="NCBI Taxonomy" id="27322"/>
    <lineage>
        <taxon>Eukaryota</taxon>
        <taxon>Fungi</taxon>
        <taxon>Dikarya</taxon>
        <taxon>Ascomycota</taxon>
        <taxon>Saccharomycotina</taxon>
        <taxon>Pichiomycetes</taxon>
        <taxon>Metschnikowiaceae</taxon>
        <taxon>Metschnikowia</taxon>
    </lineage>
</organism>
<evidence type="ECO:0000256" key="1">
    <source>
        <dbReference type="SAM" id="MobiDB-lite"/>
    </source>
</evidence>
<dbReference type="EMBL" id="ML004454">
    <property type="protein sequence ID" value="RKP30645.1"/>
    <property type="molecule type" value="Genomic_DNA"/>
</dbReference>
<feature type="compositionally biased region" description="Polar residues" evidence="1">
    <location>
        <begin position="437"/>
        <end position="447"/>
    </location>
</feature>
<feature type="compositionally biased region" description="Basic and acidic residues" evidence="1">
    <location>
        <begin position="449"/>
        <end position="462"/>
    </location>
</feature>
<feature type="region of interest" description="Disordered" evidence="1">
    <location>
        <begin position="437"/>
        <end position="464"/>
    </location>
</feature>
<dbReference type="OrthoDB" id="4087202at2759"/>
<sequence length="770" mass="86665">PDHIDSLDARALQYKYAIVKLTLFITAIDGILKESDTEFTAEPQSRIVLVHYISYCVTNLFSINENGFAPKLKLIENFRVPKSSTIPISSTLTHVPYDGKDLPVFVLTDLPPAGKSVLCLKALRNFCCNCLEGYQKRYSNVYREIENSNFFKDIEFLFENKLFSPKRDLDLSLASESLPIRPLVLSIDPSLVEDSDYAEATLIDMDLNALFTFVYNISATLADLSGPIEEMRAVKLAPKARQEAIFRKLPESSYALHKLLFWAMRLNDLYLVSRKFIRQIYHSNLEHLNDRKFLSFVSKVSIFQNLLTDVNEVSTTAKKNGVLVATITRLVRSNSWHEVSAITCVEFIGFISQFLLYMESLLARLKKFGEIWIAAEMAFRTEFGLYTDTLSDIEQAIQRTPKTELQIMRYNQAQAKAKEKEDAQILRHKMSLLRTKPTLSVSKTSAPPTKKEKSQGDFKSSETDSLSSRVSSLYSSMEEGSASFPSYLMEATSEIPEKPLRLLYIYRTSSTSSLPANRTSTQADAGTALRSRARSSSLPLSFSTAFLARQNEIDKDEGTEEKANVAKPKGLRLSSLTSADAERPHRPRLSVSQKFQQQVQQASKAGNLLSKEKEIYTSVVFDPNNPSATNLRRSSRLLPKSPESRTASKLPTLQAPSSKPSRAQITKQNTQRNSVFIQTGPLCTSSSIIEFYDSSSERSTSANAKPLLPTKRVRFTGIPEWTPAEDAQTEYSRSILKNFPSLNYSPIGLAAFKQKDLILKKEESLLFRSH</sequence>
<feature type="region of interest" description="Disordered" evidence="1">
    <location>
        <begin position="553"/>
        <end position="592"/>
    </location>
</feature>
<feature type="region of interest" description="Disordered" evidence="1">
    <location>
        <begin position="621"/>
        <end position="670"/>
    </location>
</feature>
<keyword evidence="3" id="KW-1185">Reference proteome</keyword>
<evidence type="ECO:0000313" key="3">
    <source>
        <dbReference type="Proteomes" id="UP000268321"/>
    </source>
</evidence>
<feature type="non-terminal residue" evidence="2">
    <location>
        <position position="1"/>
    </location>
</feature>
<evidence type="ECO:0000313" key="2">
    <source>
        <dbReference type="EMBL" id="RKP30645.1"/>
    </source>
</evidence>
<dbReference type="AlphaFoldDB" id="A0A4P9ZCM8"/>
<accession>A0A4P9ZCM8</accession>
<name>A0A4P9ZCM8_9ASCO</name>
<gene>
    <name evidence="2" type="ORF">METBISCDRAFT_5710</name>
</gene>
<dbReference type="Proteomes" id="UP000268321">
    <property type="component" value="Unassembled WGS sequence"/>
</dbReference>
<proteinExistence type="predicted"/>
<reference evidence="3" key="1">
    <citation type="journal article" date="2018" name="Nat. Microbiol.">
        <title>Leveraging single-cell genomics to expand the fungal tree of life.</title>
        <authorList>
            <person name="Ahrendt S.R."/>
            <person name="Quandt C.A."/>
            <person name="Ciobanu D."/>
            <person name="Clum A."/>
            <person name="Salamov A."/>
            <person name="Andreopoulos B."/>
            <person name="Cheng J.F."/>
            <person name="Woyke T."/>
            <person name="Pelin A."/>
            <person name="Henrissat B."/>
            <person name="Reynolds N.K."/>
            <person name="Benny G.L."/>
            <person name="Smith M.E."/>
            <person name="James T.Y."/>
            <person name="Grigoriev I.V."/>
        </authorList>
    </citation>
    <scope>NUCLEOTIDE SEQUENCE [LARGE SCALE GENOMIC DNA]</scope>
    <source>
        <strain evidence="3">Baker2002</strain>
    </source>
</reference>
<feature type="non-terminal residue" evidence="2">
    <location>
        <position position="770"/>
    </location>
</feature>
<feature type="compositionally biased region" description="Polar residues" evidence="1">
    <location>
        <begin position="644"/>
        <end position="670"/>
    </location>
</feature>
<protein>
    <submittedName>
        <fullName evidence="2">Uncharacterized protein</fullName>
    </submittedName>
</protein>